<name>A0ABY7HK89_9BACT</name>
<gene>
    <name evidence="1" type="ORF">O0S08_25220</name>
</gene>
<proteinExistence type="predicted"/>
<dbReference type="RefSeq" id="WP_269041801.1">
    <property type="nucleotide sequence ID" value="NZ_CP114040.1"/>
</dbReference>
<organism evidence="1 2">
    <name type="scientific">Nannocystis punicea</name>
    <dbReference type="NCBI Taxonomy" id="2995304"/>
    <lineage>
        <taxon>Bacteria</taxon>
        <taxon>Pseudomonadati</taxon>
        <taxon>Myxococcota</taxon>
        <taxon>Polyangia</taxon>
        <taxon>Nannocystales</taxon>
        <taxon>Nannocystaceae</taxon>
        <taxon>Nannocystis</taxon>
    </lineage>
</organism>
<dbReference type="Proteomes" id="UP001164459">
    <property type="component" value="Chromosome"/>
</dbReference>
<keyword evidence="2" id="KW-1185">Reference proteome</keyword>
<evidence type="ECO:0000313" key="2">
    <source>
        <dbReference type="Proteomes" id="UP001164459"/>
    </source>
</evidence>
<dbReference type="EMBL" id="CP114040">
    <property type="protein sequence ID" value="WAS99440.1"/>
    <property type="molecule type" value="Genomic_DNA"/>
</dbReference>
<protein>
    <submittedName>
        <fullName evidence="1">Uncharacterized protein</fullName>
    </submittedName>
</protein>
<evidence type="ECO:0000313" key="1">
    <source>
        <dbReference type="EMBL" id="WAS99440.1"/>
    </source>
</evidence>
<sequence length="129" mass="14595">MVSSPADALVCTVCYLSRRPRMYVPTGTLQEVVAYFFGCCDMFRLPEDDTPEIPISWRFARWLCERHGEPVTIQPAEFCAVLSRLSPAPIEALWHEFELFAEEHLGVPRGTYPLVIRVTCGYVTAGELP</sequence>
<reference evidence="1" key="1">
    <citation type="submission" date="2022-11" db="EMBL/GenBank/DDBJ databases">
        <title>Minimal conservation of predation-associated metabolite biosynthetic gene clusters underscores biosynthetic potential of Myxococcota including descriptions for ten novel species: Archangium lansinium sp. nov., Myxococcus landrumus sp. nov., Nannocystis bai.</title>
        <authorList>
            <person name="Ahearne A."/>
            <person name="Stevens C."/>
            <person name="Dowd S."/>
        </authorList>
    </citation>
    <scope>NUCLEOTIDE SEQUENCE</scope>
    <source>
        <strain evidence="1">Fl3</strain>
    </source>
</reference>
<accession>A0ABY7HK89</accession>